<evidence type="ECO:0000259" key="1">
    <source>
        <dbReference type="SMART" id="SM00363"/>
    </source>
</evidence>
<dbReference type="PANTHER" id="PTHR13633">
    <property type="entry name" value="MITOCHONDRIAL TRANSCRIPTION RESCUE FACTOR 1"/>
    <property type="match status" value="1"/>
</dbReference>
<keyword evidence="3" id="KW-1185">Reference proteome</keyword>
<dbReference type="PANTHER" id="PTHR13633:SF3">
    <property type="entry name" value="MITOCHONDRIAL TRANSCRIPTION RESCUE FACTOR 1"/>
    <property type="match status" value="1"/>
</dbReference>
<dbReference type="GO" id="GO:0003723">
    <property type="term" value="F:RNA binding"/>
    <property type="evidence" value="ECO:0007669"/>
    <property type="project" value="InterPro"/>
</dbReference>
<dbReference type="Proteomes" id="UP000681035">
    <property type="component" value="Chromosome"/>
</dbReference>
<sequence>MDKRALLDRLAANGDERLLLGRVWDKYEQCRRRNIPVVTGFLSPAEQELVRRLMGALDVREGWLLWGGYDTAQRRQAHFLPDWQTEPDFEAVAALRATFYEPNSLTHRDVLGSLMGLGVTRESVGDILVAEQSVDVLVTEPVRRFLLDSWDSAGRVRLKVQPIGPTELQVPEEKVKLLRDTVSSLRLDSVLSVGFSLSRSKAAEAVTSGKVQVNWTDWQKPDRQVVQGDVLTLRGLGKCVLEEVGNQTKKGRVFITVKRYL</sequence>
<feature type="domain" description="RNA-binding S4" evidence="1">
    <location>
        <begin position="185"/>
        <end position="246"/>
    </location>
</feature>
<name>A0A810Q5D5_9FIRM</name>
<dbReference type="InterPro" id="IPR040591">
    <property type="entry name" value="RqcP2_RBD"/>
</dbReference>
<dbReference type="EMBL" id="AP023418">
    <property type="protein sequence ID" value="BCK81472.1"/>
    <property type="molecule type" value="Genomic_DNA"/>
</dbReference>
<dbReference type="RefSeq" id="WP_213540278.1">
    <property type="nucleotide sequence ID" value="NZ_AP023418.1"/>
</dbReference>
<protein>
    <submittedName>
        <fullName evidence="2">RNA-binding protein S4</fullName>
    </submittedName>
</protein>
<proteinExistence type="predicted"/>
<dbReference type="AlphaFoldDB" id="A0A810Q5D5"/>
<reference evidence="2" key="1">
    <citation type="submission" date="2020-09" db="EMBL/GenBank/DDBJ databases">
        <title>New species isolated from human feces.</title>
        <authorList>
            <person name="Kitahara M."/>
            <person name="Shigeno Y."/>
            <person name="Shime M."/>
            <person name="Matsumoto Y."/>
            <person name="Nakamura S."/>
            <person name="Motooka D."/>
            <person name="Fukuoka S."/>
            <person name="Nishikawa H."/>
            <person name="Benno Y."/>
        </authorList>
    </citation>
    <scope>NUCLEOTIDE SEQUENCE</scope>
    <source>
        <strain evidence="2">MM50</strain>
    </source>
</reference>
<dbReference type="SUPFAM" id="SSF55174">
    <property type="entry name" value="Alpha-L RNA-binding motif"/>
    <property type="match status" value="1"/>
</dbReference>
<dbReference type="CDD" id="cd00165">
    <property type="entry name" value="S4"/>
    <property type="match status" value="1"/>
</dbReference>
<dbReference type="Gene3D" id="3.30.1370.160">
    <property type="match status" value="1"/>
</dbReference>
<dbReference type="Gene3D" id="3.30.70.330">
    <property type="match status" value="1"/>
</dbReference>
<organism evidence="2 3">
    <name type="scientific">Vescimonas coprocola</name>
    <dbReference type="NCBI Taxonomy" id="2714355"/>
    <lineage>
        <taxon>Bacteria</taxon>
        <taxon>Bacillati</taxon>
        <taxon>Bacillota</taxon>
        <taxon>Clostridia</taxon>
        <taxon>Eubacteriales</taxon>
        <taxon>Oscillospiraceae</taxon>
        <taxon>Vescimonas</taxon>
    </lineage>
</organism>
<dbReference type="KEGG" id="vcop:MM50RIKEN_12350"/>
<dbReference type="Gene3D" id="3.10.290.10">
    <property type="entry name" value="RNA-binding S4 domain"/>
    <property type="match status" value="1"/>
</dbReference>
<dbReference type="InterPro" id="IPR036986">
    <property type="entry name" value="S4_RNA-bd_sf"/>
</dbReference>
<dbReference type="InterPro" id="IPR012677">
    <property type="entry name" value="Nucleotide-bd_a/b_plait_sf"/>
</dbReference>
<dbReference type="SMART" id="SM00363">
    <property type="entry name" value="S4"/>
    <property type="match status" value="1"/>
</dbReference>
<dbReference type="Pfam" id="PF01479">
    <property type="entry name" value="S4"/>
    <property type="match status" value="1"/>
</dbReference>
<gene>
    <name evidence="2" type="ORF">MM50RIKEN_12350</name>
</gene>
<evidence type="ECO:0000313" key="2">
    <source>
        <dbReference type="EMBL" id="BCK81472.1"/>
    </source>
</evidence>
<dbReference type="Pfam" id="PF17774">
    <property type="entry name" value="YlmH_RBD"/>
    <property type="match status" value="1"/>
</dbReference>
<dbReference type="InterPro" id="IPR002942">
    <property type="entry name" value="S4_RNA-bd"/>
</dbReference>
<accession>A0A810Q5D5</accession>
<evidence type="ECO:0000313" key="3">
    <source>
        <dbReference type="Proteomes" id="UP000681035"/>
    </source>
</evidence>